<reference evidence="1 2" key="1">
    <citation type="submission" date="2013-09" db="EMBL/GenBank/DDBJ databases">
        <title>Genome sequencing of Phaeobacter antarcticus sp. nov. SM1211.</title>
        <authorList>
            <person name="Zhang X.-Y."/>
            <person name="Liu C."/>
            <person name="Chen X.-L."/>
            <person name="Xie B.-B."/>
            <person name="Qin Q.-L."/>
            <person name="Rong J.-C."/>
            <person name="Zhang Y.-Z."/>
        </authorList>
    </citation>
    <scope>NUCLEOTIDE SEQUENCE [LARGE SCALE GENOMIC DNA]</scope>
    <source>
        <strain evidence="1 2">SM1211</strain>
    </source>
</reference>
<evidence type="ECO:0000313" key="2">
    <source>
        <dbReference type="Proteomes" id="UP000231259"/>
    </source>
</evidence>
<gene>
    <name evidence="1" type="ORF">P775_09770</name>
</gene>
<evidence type="ECO:0000313" key="1">
    <source>
        <dbReference type="EMBL" id="PIL20417.1"/>
    </source>
</evidence>
<protein>
    <submittedName>
        <fullName evidence="1">Uncharacterized protein</fullName>
    </submittedName>
</protein>
<comment type="caution">
    <text evidence="1">The sequence shown here is derived from an EMBL/GenBank/DDBJ whole genome shotgun (WGS) entry which is preliminary data.</text>
</comment>
<proteinExistence type="predicted"/>
<accession>A0A2G8RFS7</accession>
<dbReference type="Proteomes" id="UP000231259">
    <property type="component" value="Unassembled WGS sequence"/>
</dbReference>
<dbReference type="EMBL" id="AWWI01000063">
    <property type="protein sequence ID" value="PIL20417.1"/>
    <property type="molecule type" value="Genomic_DNA"/>
</dbReference>
<keyword evidence="2" id="KW-1185">Reference proteome</keyword>
<organism evidence="1 2">
    <name type="scientific">Puniceibacterium antarcticum</name>
    <dbReference type="NCBI Taxonomy" id="1206336"/>
    <lineage>
        <taxon>Bacteria</taxon>
        <taxon>Pseudomonadati</taxon>
        <taxon>Pseudomonadota</taxon>
        <taxon>Alphaproteobacteria</taxon>
        <taxon>Rhodobacterales</taxon>
        <taxon>Paracoccaceae</taxon>
        <taxon>Puniceibacterium</taxon>
    </lineage>
</organism>
<sequence>MNIRAVPSIVDVADLPEYPISHSVRLDSHEFLTWEFRRFLQSEFRWNTDHQIKGIWFDLVQQAHEQTPVGTLPVDHTRLARMVQPPVDPLHFSALADLKFGVLYGWKRCVCDNGDVRLMHDTVTRVVINALSRKELNSARTDGASTQRRLVRLAETLAGLAPAIAMDPAQVRWVDAHIREAMEAEGNKKRTQDQLHGAIQACLEKVCAGFFRKPPTS</sequence>
<name>A0A2G8RFS7_9RHOB</name>
<dbReference type="AlphaFoldDB" id="A0A2G8RFS7"/>
<dbReference type="RefSeq" id="WP_245875619.1">
    <property type="nucleotide sequence ID" value="NZ_AWWI01000063.1"/>
</dbReference>